<name>A0ABW1E733_9ACTN</name>
<dbReference type="RefSeq" id="WP_381371101.1">
    <property type="nucleotide sequence ID" value="NZ_JBHSOA010000132.1"/>
</dbReference>
<dbReference type="InterPro" id="IPR036736">
    <property type="entry name" value="ACP-like_sf"/>
</dbReference>
<protein>
    <submittedName>
        <fullName evidence="8">Beta-ketoacyl synthase N-terminal-like domain-containing protein</fullName>
    </submittedName>
</protein>
<gene>
    <name evidence="8" type="ORF">ACFPZI_34465</name>
</gene>
<dbReference type="InterPro" id="IPR009081">
    <property type="entry name" value="PP-bd_ACP"/>
</dbReference>
<comment type="caution">
    <text evidence="8">The sequence shown here is derived from an EMBL/GenBank/DDBJ whole genome shotgun (WGS) entry which is preliminary data.</text>
</comment>
<dbReference type="Pfam" id="PF00550">
    <property type="entry name" value="PP-binding"/>
    <property type="match status" value="1"/>
</dbReference>
<evidence type="ECO:0000256" key="1">
    <source>
        <dbReference type="ARBA" id="ARBA00022450"/>
    </source>
</evidence>
<dbReference type="Pfam" id="PF16197">
    <property type="entry name" value="KAsynt_C_assoc"/>
    <property type="match status" value="1"/>
</dbReference>
<evidence type="ECO:0000256" key="3">
    <source>
        <dbReference type="ARBA" id="ARBA00022679"/>
    </source>
</evidence>
<dbReference type="InterPro" id="IPR001227">
    <property type="entry name" value="Ac_transferase_dom_sf"/>
</dbReference>
<dbReference type="Gene3D" id="1.10.1200.10">
    <property type="entry name" value="ACP-like"/>
    <property type="match status" value="1"/>
</dbReference>
<dbReference type="PANTHER" id="PTHR43775:SF51">
    <property type="entry name" value="INACTIVE PHENOLPHTHIOCEROL SYNTHESIS POLYKETIDE SYNTHASE TYPE I PKS1-RELATED"/>
    <property type="match status" value="1"/>
</dbReference>
<dbReference type="InterPro" id="IPR020841">
    <property type="entry name" value="PKS_Beta-ketoAc_synthase_dom"/>
</dbReference>
<feature type="non-terminal residue" evidence="8">
    <location>
        <position position="684"/>
    </location>
</feature>
<evidence type="ECO:0000259" key="6">
    <source>
        <dbReference type="PROSITE" id="PS50075"/>
    </source>
</evidence>
<feature type="domain" description="Ketosynthase family 3 (KS3)" evidence="7">
    <location>
        <begin position="133"/>
        <end position="555"/>
    </location>
</feature>
<evidence type="ECO:0000256" key="2">
    <source>
        <dbReference type="ARBA" id="ARBA00022553"/>
    </source>
</evidence>
<dbReference type="Pfam" id="PF00109">
    <property type="entry name" value="ketoacyl-synt"/>
    <property type="match status" value="1"/>
</dbReference>
<evidence type="ECO:0000313" key="9">
    <source>
        <dbReference type="Proteomes" id="UP001596180"/>
    </source>
</evidence>
<evidence type="ECO:0000256" key="4">
    <source>
        <dbReference type="ARBA" id="ARBA00023194"/>
    </source>
</evidence>
<dbReference type="PANTHER" id="PTHR43775">
    <property type="entry name" value="FATTY ACID SYNTHASE"/>
    <property type="match status" value="1"/>
</dbReference>
<sequence length="684" mass="71324">MRESENSVSGGGRSQDEREQLMRRLGELPGRQRRHIILDLVCGHARAVLCQARPETPPDTAVEAERPFREQGLDSLALVALHGRLVAATGLSLPVTVAFEHPAPAPLADHLLAELLGTTDDGPEPPPAVIAGDEPLAVVGIACRFPGGVTSADELWSLVADGRTVAGDFPRDRGWDLDALFGRAGRSSCDQGGFLEDAADFDADFFGISPREALAMEPQQRLVLETAWEALEHAGIDPLSVRGSRTGVFVGTGANEYGARIMEAPPGTEGYVMTGSAPSVVSGRTAYALGLRGPAITVDTACSGSLVALHLAGQSLRRGECSLALVGGVTVMGSPGTFVEFSRQHALAPDGRAKAFAAEADGTAFSEGVALLVVERLSDAQRNGHEVLALVRGSSVNQDGASNGLTAPSGSAQRQLIRDALTDAGLTAADVDAVEGHGTGTTLGDPIEARAIIATYGQGRPMARPLWLGSVKSNLGHTQAAGGLASIIKMIMAMRHGVLPRTLHADEPTPHVDWSTGNVRLLTEALTWPDHGRPRRAGVSSFGISGTNAHVILEEPSLREPEPGGKPESATDRACAVPLVVSARSSSALRAQAERLLSLLDGPDTAVPSLNDLGHSLGTTRAALEHRGVVVAGDEAELRRGLRDLAQGRGTTPDVLRGQASGRLAFLFPGQGGRLLGAGRELHA</sequence>
<dbReference type="InterPro" id="IPR016039">
    <property type="entry name" value="Thiolase-like"/>
</dbReference>
<evidence type="ECO:0000259" key="7">
    <source>
        <dbReference type="PROSITE" id="PS52004"/>
    </source>
</evidence>
<accession>A0ABW1E733</accession>
<dbReference type="SMART" id="SM00825">
    <property type="entry name" value="PKS_KS"/>
    <property type="match status" value="1"/>
</dbReference>
<dbReference type="CDD" id="cd00833">
    <property type="entry name" value="PKS"/>
    <property type="match status" value="1"/>
</dbReference>
<dbReference type="InterPro" id="IPR014030">
    <property type="entry name" value="Ketoacyl_synth_N"/>
</dbReference>
<dbReference type="SUPFAM" id="SSF47336">
    <property type="entry name" value="ACP-like"/>
    <property type="match status" value="1"/>
</dbReference>
<keyword evidence="3" id="KW-0808">Transferase</keyword>
<keyword evidence="2" id="KW-0597">Phosphoprotein</keyword>
<dbReference type="InterPro" id="IPR032821">
    <property type="entry name" value="PKS_assoc"/>
</dbReference>
<dbReference type="SUPFAM" id="SSF53901">
    <property type="entry name" value="Thiolase-like"/>
    <property type="match status" value="1"/>
</dbReference>
<keyword evidence="4" id="KW-0045">Antibiotic biosynthesis</keyword>
<reference evidence="9" key="1">
    <citation type="journal article" date="2019" name="Int. J. Syst. Evol. Microbiol.">
        <title>The Global Catalogue of Microorganisms (GCM) 10K type strain sequencing project: providing services to taxonomists for standard genome sequencing and annotation.</title>
        <authorList>
            <consortium name="The Broad Institute Genomics Platform"/>
            <consortium name="The Broad Institute Genome Sequencing Center for Infectious Disease"/>
            <person name="Wu L."/>
            <person name="Ma J."/>
        </authorList>
    </citation>
    <scope>NUCLEOTIDE SEQUENCE [LARGE SCALE GENOMIC DNA]</scope>
    <source>
        <strain evidence="9">JCM 10411</strain>
    </source>
</reference>
<keyword evidence="9" id="KW-1185">Reference proteome</keyword>
<feature type="domain" description="Carrier" evidence="6">
    <location>
        <begin position="39"/>
        <end position="115"/>
    </location>
</feature>
<dbReference type="InterPro" id="IPR050091">
    <property type="entry name" value="PKS_NRPS_Biosynth_Enz"/>
</dbReference>
<dbReference type="PROSITE" id="PS50075">
    <property type="entry name" value="CARRIER"/>
    <property type="match status" value="1"/>
</dbReference>
<dbReference type="Gene3D" id="3.30.70.3290">
    <property type="match status" value="1"/>
</dbReference>
<dbReference type="InterPro" id="IPR020806">
    <property type="entry name" value="PKS_PP-bd"/>
</dbReference>
<evidence type="ECO:0000256" key="5">
    <source>
        <dbReference type="ARBA" id="ARBA00023268"/>
    </source>
</evidence>
<dbReference type="Gene3D" id="3.40.366.10">
    <property type="entry name" value="Malonyl-Coenzyme A Acyl Carrier Protein, domain 2"/>
    <property type="match status" value="1"/>
</dbReference>
<dbReference type="Gene3D" id="3.40.47.10">
    <property type="match status" value="1"/>
</dbReference>
<dbReference type="Pfam" id="PF02801">
    <property type="entry name" value="Ketoacyl-synt_C"/>
    <property type="match status" value="1"/>
</dbReference>
<proteinExistence type="predicted"/>
<dbReference type="SMART" id="SM00823">
    <property type="entry name" value="PKS_PP"/>
    <property type="match status" value="1"/>
</dbReference>
<organism evidence="8 9">
    <name type="scientific">Streptomyces chlorus</name>
    <dbReference type="NCBI Taxonomy" id="887452"/>
    <lineage>
        <taxon>Bacteria</taxon>
        <taxon>Bacillati</taxon>
        <taxon>Actinomycetota</taxon>
        <taxon>Actinomycetes</taxon>
        <taxon>Kitasatosporales</taxon>
        <taxon>Streptomycetaceae</taxon>
        <taxon>Streptomyces</taxon>
    </lineage>
</organism>
<dbReference type="InterPro" id="IPR014031">
    <property type="entry name" value="Ketoacyl_synth_C"/>
</dbReference>
<dbReference type="EMBL" id="JBHSOA010000132">
    <property type="protein sequence ID" value="MFC5856672.1"/>
    <property type="molecule type" value="Genomic_DNA"/>
</dbReference>
<evidence type="ECO:0000313" key="8">
    <source>
        <dbReference type="EMBL" id="MFC5856672.1"/>
    </source>
</evidence>
<keyword evidence="1" id="KW-0596">Phosphopantetheine</keyword>
<dbReference type="PROSITE" id="PS52004">
    <property type="entry name" value="KS3_2"/>
    <property type="match status" value="1"/>
</dbReference>
<dbReference type="Proteomes" id="UP001596180">
    <property type="component" value="Unassembled WGS sequence"/>
</dbReference>
<keyword evidence="5" id="KW-0511">Multifunctional enzyme</keyword>